<dbReference type="Gene3D" id="3.40.50.2000">
    <property type="entry name" value="Glycogen Phosphorylase B"/>
    <property type="match status" value="1"/>
</dbReference>
<name>A0A6G1CD02_9ORYZ</name>
<dbReference type="GO" id="GO:0080044">
    <property type="term" value="F:quercetin 7-O-glucosyltransferase activity"/>
    <property type="evidence" value="ECO:0007669"/>
    <property type="project" value="TreeGrafter"/>
</dbReference>
<comment type="similarity">
    <text evidence="1">Belongs to the UDP-glycosyltransferase family.</text>
</comment>
<evidence type="ECO:0000313" key="3">
    <source>
        <dbReference type="Proteomes" id="UP000479710"/>
    </source>
</evidence>
<protein>
    <submittedName>
        <fullName evidence="2">Uncharacterized protein</fullName>
    </submittedName>
</protein>
<evidence type="ECO:0000256" key="1">
    <source>
        <dbReference type="ARBA" id="ARBA00009995"/>
    </source>
</evidence>
<dbReference type="SUPFAM" id="SSF53756">
    <property type="entry name" value="UDP-Glycosyltransferase/glycogen phosphorylase"/>
    <property type="match status" value="1"/>
</dbReference>
<organism evidence="2 3">
    <name type="scientific">Oryza meyeriana var. granulata</name>
    <dbReference type="NCBI Taxonomy" id="110450"/>
    <lineage>
        <taxon>Eukaryota</taxon>
        <taxon>Viridiplantae</taxon>
        <taxon>Streptophyta</taxon>
        <taxon>Embryophyta</taxon>
        <taxon>Tracheophyta</taxon>
        <taxon>Spermatophyta</taxon>
        <taxon>Magnoliopsida</taxon>
        <taxon>Liliopsida</taxon>
        <taxon>Poales</taxon>
        <taxon>Poaceae</taxon>
        <taxon>BOP clade</taxon>
        <taxon>Oryzoideae</taxon>
        <taxon>Oryzeae</taxon>
        <taxon>Oryzinae</taxon>
        <taxon>Oryza</taxon>
        <taxon>Oryza meyeriana</taxon>
    </lineage>
</organism>
<sequence length="123" mass="13458">MISSSPFEDESDLTNGHLDTTVIDCFLGMPPISLRDVSSYIRTTDPDNIGLRFTEAEVNNCTKARALILNTFDDLQADVLVALHTDYPRIFTIGTLLSLHRHLVDDNVDPGVGATGDLSLPVE</sequence>
<accession>A0A6G1CD02</accession>
<dbReference type="EMBL" id="SPHZ02000009">
    <property type="protein sequence ID" value="KAF0897654.1"/>
    <property type="molecule type" value="Genomic_DNA"/>
</dbReference>
<dbReference type="Proteomes" id="UP000479710">
    <property type="component" value="Unassembled WGS sequence"/>
</dbReference>
<keyword evidence="3" id="KW-1185">Reference proteome</keyword>
<gene>
    <name evidence="2" type="ORF">E2562_000372</name>
</gene>
<dbReference type="PANTHER" id="PTHR11926">
    <property type="entry name" value="GLUCOSYL/GLUCURONOSYL TRANSFERASES"/>
    <property type="match status" value="1"/>
</dbReference>
<proteinExistence type="inferred from homology"/>
<reference evidence="2 3" key="1">
    <citation type="submission" date="2019-11" db="EMBL/GenBank/DDBJ databases">
        <title>Whole genome sequence of Oryza granulata.</title>
        <authorList>
            <person name="Li W."/>
        </authorList>
    </citation>
    <scope>NUCLEOTIDE SEQUENCE [LARGE SCALE GENOMIC DNA]</scope>
    <source>
        <strain evidence="3">cv. Menghai</strain>
        <tissue evidence="2">Leaf</tissue>
    </source>
</reference>
<dbReference type="AlphaFoldDB" id="A0A6G1CD02"/>
<comment type="caution">
    <text evidence="2">The sequence shown here is derived from an EMBL/GenBank/DDBJ whole genome shotgun (WGS) entry which is preliminary data.</text>
</comment>
<dbReference type="GO" id="GO:0080043">
    <property type="term" value="F:quercetin 3-O-glucosyltransferase activity"/>
    <property type="evidence" value="ECO:0007669"/>
    <property type="project" value="TreeGrafter"/>
</dbReference>
<dbReference type="OrthoDB" id="5835829at2759"/>
<dbReference type="PANTHER" id="PTHR11926:SF1537">
    <property type="entry name" value="OS08G0168700 PROTEIN"/>
    <property type="match status" value="1"/>
</dbReference>
<evidence type="ECO:0000313" key="2">
    <source>
        <dbReference type="EMBL" id="KAF0897654.1"/>
    </source>
</evidence>